<dbReference type="Proteomes" id="UP000657574">
    <property type="component" value="Unassembled WGS sequence"/>
</dbReference>
<comment type="caution">
    <text evidence="2">The sequence shown here is derived from an EMBL/GenBank/DDBJ whole genome shotgun (WGS) entry which is preliminary data.</text>
</comment>
<reference evidence="2" key="1">
    <citation type="journal article" date="2014" name="Int. J. Syst. Evol. Microbiol.">
        <title>Complete genome sequence of Corynebacterium casei LMG S-19264T (=DSM 44701T), isolated from a smear-ripened cheese.</title>
        <authorList>
            <consortium name="US DOE Joint Genome Institute (JGI-PGF)"/>
            <person name="Walter F."/>
            <person name="Albersmeier A."/>
            <person name="Kalinowski J."/>
            <person name="Ruckert C."/>
        </authorList>
    </citation>
    <scope>NUCLEOTIDE SEQUENCE</scope>
    <source>
        <strain evidence="2">JCM 3086</strain>
    </source>
</reference>
<evidence type="ECO:0000313" key="3">
    <source>
        <dbReference type="Proteomes" id="UP000657574"/>
    </source>
</evidence>
<keyword evidence="3" id="KW-1185">Reference proteome</keyword>
<reference evidence="2" key="2">
    <citation type="submission" date="2020-09" db="EMBL/GenBank/DDBJ databases">
        <authorList>
            <person name="Sun Q."/>
            <person name="Ohkuma M."/>
        </authorList>
    </citation>
    <scope>NUCLEOTIDE SEQUENCE</scope>
    <source>
        <strain evidence="2">JCM 3086</strain>
    </source>
</reference>
<accession>A0A917NZG5</accession>
<evidence type="ECO:0000256" key="1">
    <source>
        <dbReference type="SAM" id="MobiDB-lite"/>
    </source>
</evidence>
<protein>
    <submittedName>
        <fullName evidence="2">Uncharacterized protein</fullName>
    </submittedName>
</protein>
<gene>
    <name evidence="2" type="ORF">GCM10010121_063550</name>
</gene>
<sequence>MPTDPYAVLRALLRAEALRSTPKSQVNKPKPPQHPARREHA</sequence>
<dbReference type="RefSeq" id="WP_268248689.1">
    <property type="nucleotide sequence ID" value="NZ_BMQA01000028.1"/>
</dbReference>
<proteinExistence type="predicted"/>
<organism evidence="2 3">
    <name type="scientific">Streptomyces brasiliensis</name>
    <dbReference type="NCBI Taxonomy" id="1954"/>
    <lineage>
        <taxon>Bacteria</taxon>
        <taxon>Bacillati</taxon>
        <taxon>Actinomycetota</taxon>
        <taxon>Actinomycetes</taxon>
        <taxon>Kitasatosporales</taxon>
        <taxon>Streptomycetaceae</taxon>
        <taxon>Streptomyces</taxon>
    </lineage>
</organism>
<name>A0A917NZG5_9ACTN</name>
<feature type="region of interest" description="Disordered" evidence="1">
    <location>
        <begin position="17"/>
        <end position="41"/>
    </location>
</feature>
<evidence type="ECO:0000313" key="2">
    <source>
        <dbReference type="EMBL" id="GGJ43608.1"/>
    </source>
</evidence>
<dbReference type="AlphaFoldDB" id="A0A917NZG5"/>
<dbReference type="EMBL" id="BMQA01000028">
    <property type="protein sequence ID" value="GGJ43608.1"/>
    <property type="molecule type" value="Genomic_DNA"/>
</dbReference>